<dbReference type="InterPro" id="IPR007349">
    <property type="entry name" value="DUF418"/>
</dbReference>
<feature type="transmembrane region" description="Helical" evidence="1">
    <location>
        <begin position="231"/>
        <end position="255"/>
    </location>
</feature>
<feature type="transmembrane region" description="Helical" evidence="1">
    <location>
        <begin position="135"/>
        <end position="157"/>
    </location>
</feature>
<gene>
    <name evidence="3" type="ORF">JOC54_000324</name>
</gene>
<feature type="transmembrane region" description="Helical" evidence="1">
    <location>
        <begin position="6"/>
        <end position="26"/>
    </location>
</feature>
<name>A0ABS2SNI7_9BACI</name>
<dbReference type="Proteomes" id="UP001179280">
    <property type="component" value="Unassembled WGS sequence"/>
</dbReference>
<feature type="transmembrane region" description="Helical" evidence="1">
    <location>
        <begin position="206"/>
        <end position="225"/>
    </location>
</feature>
<dbReference type="Pfam" id="PF04235">
    <property type="entry name" value="DUF418"/>
    <property type="match status" value="1"/>
</dbReference>
<feature type="transmembrane region" description="Helical" evidence="1">
    <location>
        <begin position="33"/>
        <end position="52"/>
    </location>
</feature>
<reference evidence="3" key="1">
    <citation type="submission" date="2021-01" db="EMBL/GenBank/DDBJ databases">
        <title>Genomic Encyclopedia of Type Strains, Phase IV (KMG-IV): sequencing the most valuable type-strain genomes for metagenomic binning, comparative biology and taxonomic classification.</title>
        <authorList>
            <person name="Goeker M."/>
        </authorList>
    </citation>
    <scope>NUCLEOTIDE SEQUENCE</scope>
    <source>
        <strain evidence="3">DSM 21943</strain>
    </source>
</reference>
<feature type="domain" description="DUF418" evidence="2">
    <location>
        <begin position="122"/>
        <end position="272"/>
    </location>
</feature>
<evidence type="ECO:0000313" key="4">
    <source>
        <dbReference type="Proteomes" id="UP001179280"/>
    </source>
</evidence>
<keyword evidence="4" id="KW-1185">Reference proteome</keyword>
<organism evidence="3 4">
    <name type="scientific">Shouchella xiaoxiensis</name>
    <dbReference type="NCBI Taxonomy" id="766895"/>
    <lineage>
        <taxon>Bacteria</taxon>
        <taxon>Bacillati</taxon>
        <taxon>Bacillota</taxon>
        <taxon>Bacilli</taxon>
        <taxon>Bacillales</taxon>
        <taxon>Bacillaceae</taxon>
        <taxon>Shouchella</taxon>
    </lineage>
</organism>
<dbReference type="InterPro" id="IPR052529">
    <property type="entry name" value="Bact_Transport_Assoc"/>
</dbReference>
<keyword evidence="1" id="KW-1133">Transmembrane helix</keyword>
<keyword evidence="1" id="KW-0812">Transmembrane</keyword>
<proteinExistence type="predicted"/>
<protein>
    <recommendedName>
        <fullName evidence="2">DUF418 domain-containing protein</fullName>
    </recommendedName>
</protein>
<dbReference type="RefSeq" id="WP_204463884.1">
    <property type="nucleotide sequence ID" value="NZ_JAFBCV010000001.1"/>
</dbReference>
<feature type="transmembrane region" description="Helical" evidence="1">
    <location>
        <begin position="99"/>
        <end position="123"/>
    </location>
</feature>
<evidence type="ECO:0000313" key="3">
    <source>
        <dbReference type="EMBL" id="MBM7837093.1"/>
    </source>
</evidence>
<sequence length="280" mass="31847">MHVTYIWEGDILLTYGIVGLMLIPFVARKVKTLFIWSVSLLALSVLLGYGAYETEIYEPSGLQEVIKQTNKAYTDGSYSEIVRFRAEYDVFKQLGIDEMFLLTGVFLLPIVLGPMFLIGMYAAKKSWFTEASFTNYRLVSLLFVGLGLLFKSAYYLFPTVDFLGMLFALGTNLLTLGYIFLIAWFYQLWRDRKVFKALASVGKLSLTNYLFQSIICTMIFYGYGLGLFGSLGVSLGVILGLFIFAIQVICSYAFLKKWNIGPFEYIVRVGTNLSFKRKRN</sequence>
<evidence type="ECO:0000256" key="1">
    <source>
        <dbReference type="SAM" id="Phobius"/>
    </source>
</evidence>
<evidence type="ECO:0000259" key="2">
    <source>
        <dbReference type="Pfam" id="PF04235"/>
    </source>
</evidence>
<keyword evidence="1" id="KW-0472">Membrane</keyword>
<dbReference type="PANTHER" id="PTHR30590">
    <property type="entry name" value="INNER MEMBRANE PROTEIN"/>
    <property type="match status" value="1"/>
</dbReference>
<accession>A0ABS2SNI7</accession>
<comment type="caution">
    <text evidence="3">The sequence shown here is derived from an EMBL/GenBank/DDBJ whole genome shotgun (WGS) entry which is preliminary data.</text>
</comment>
<dbReference type="EMBL" id="JAFBCV010000001">
    <property type="protein sequence ID" value="MBM7837093.1"/>
    <property type="molecule type" value="Genomic_DNA"/>
</dbReference>
<dbReference type="PANTHER" id="PTHR30590:SF2">
    <property type="entry name" value="INNER MEMBRANE PROTEIN"/>
    <property type="match status" value="1"/>
</dbReference>
<feature type="transmembrane region" description="Helical" evidence="1">
    <location>
        <begin position="163"/>
        <end position="186"/>
    </location>
</feature>